<organism evidence="1">
    <name type="scientific">freshwater metagenome</name>
    <dbReference type="NCBI Taxonomy" id="449393"/>
    <lineage>
        <taxon>unclassified sequences</taxon>
        <taxon>metagenomes</taxon>
        <taxon>ecological metagenomes</taxon>
    </lineage>
</organism>
<dbReference type="AlphaFoldDB" id="A0A6J7NG30"/>
<proteinExistence type="predicted"/>
<name>A0A6J7NG30_9ZZZZ</name>
<protein>
    <submittedName>
        <fullName evidence="1">Unannotated protein</fullName>
    </submittedName>
</protein>
<gene>
    <name evidence="1" type="ORF">UFOPK3897_01783</name>
</gene>
<evidence type="ECO:0000313" key="1">
    <source>
        <dbReference type="EMBL" id="CAB4992127.1"/>
    </source>
</evidence>
<reference evidence="1" key="1">
    <citation type="submission" date="2020-05" db="EMBL/GenBank/DDBJ databases">
        <authorList>
            <person name="Chiriac C."/>
            <person name="Salcher M."/>
            <person name="Ghai R."/>
            <person name="Kavagutti S V."/>
        </authorList>
    </citation>
    <scope>NUCLEOTIDE SEQUENCE</scope>
</reference>
<accession>A0A6J7NG30</accession>
<sequence>MALLANRAGLVITQETSQAEWLGELGLADLVAEGKAVWNERSSIGDLEALAGRSRVNEAEALTDLSGLGGHRVVILKPR</sequence>
<dbReference type="EMBL" id="CAFBOF010000092">
    <property type="protein sequence ID" value="CAB4992127.1"/>
    <property type="molecule type" value="Genomic_DNA"/>
</dbReference>